<reference evidence="3" key="1">
    <citation type="journal article" date="2020" name="Stud. Mycol.">
        <title>101 Dothideomycetes genomes: a test case for predicting lifestyles and emergence of pathogens.</title>
        <authorList>
            <person name="Haridas S."/>
            <person name="Albert R."/>
            <person name="Binder M."/>
            <person name="Bloem J."/>
            <person name="Labutti K."/>
            <person name="Salamov A."/>
            <person name="Andreopoulos B."/>
            <person name="Baker S."/>
            <person name="Barry K."/>
            <person name="Bills G."/>
            <person name="Bluhm B."/>
            <person name="Cannon C."/>
            <person name="Castanera R."/>
            <person name="Culley D."/>
            <person name="Daum C."/>
            <person name="Ezra D."/>
            <person name="Gonzalez J."/>
            <person name="Henrissat B."/>
            <person name="Kuo A."/>
            <person name="Liang C."/>
            <person name="Lipzen A."/>
            <person name="Lutzoni F."/>
            <person name="Magnuson J."/>
            <person name="Mondo S."/>
            <person name="Nolan M."/>
            <person name="Ohm R."/>
            <person name="Pangilinan J."/>
            <person name="Park H.-J."/>
            <person name="Ramirez L."/>
            <person name="Alfaro M."/>
            <person name="Sun H."/>
            <person name="Tritt A."/>
            <person name="Yoshinaga Y."/>
            <person name="Zwiers L.-H."/>
            <person name="Turgeon B."/>
            <person name="Goodwin S."/>
            <person name="Spatafora J."/>
            <person name="Crous P."/>
            <person name="Grigoriev I."/>
        </authorList>
    </citation>
    <scope>NUCLEOTIDE SEQUENCE</scope>
    <source>
        <strain evidence="3">SCOH1-5</strain>
    </source>
</reference>
<sequence length="368" mass="40905">MPLQTPTGVAFSPTSLQVPAARAASKINDAAPARSKVQFAPGPARSPVAQPLRITTGVQEAMQRNAAESRRPGASLVSRAMGHVNVSGRLQPSIAPAPSYASVKTRFTLSRHPRDIVVSSGNKHPKKNQGWFDNNVCVLSPYYRNTFKQGDVISVPYHIPNLNPHVDVNQKELQISAQGPVFSKRRMMIVLWKGPEAMFCLPLFSWQQAGIEKKDNGRDSIKNYVCVVNHKDRKAFELSGRKTGPNNPLYFVHRHNEHPGLTSSTTCQLIGGHLVEYQEDIGRVGRIIQSSYQGLRAMWDARNAEYWEEVDAWPAEGEQDHLFGSLKNTKSRLGHQSLAPSRRGQAPSHRGLAPSRHSMVGDWRSRPY</sequence>
<keyword evidence="4" id="KW-1185">Reference proteome</keyword>
<feature type="region of interest" description="Disordered" evidence="1">
    <location>
        <begin position="334"/>
        <end position="368"/>
    </location>
</feature>
<gene>
    <name evidence="3" type="ORF">CERZMDRAFT_95311</name>
</gene>
<evidence type="ECO:0000313" key="3">
    <source>
        <dbReference type="EMBL" id="KAF2214933.1"/>
    </source>
</evidence>
<dbReference type="AlphaFoldDB" id="A0A6A6FNF0"/>
<feature type="domain" description="DUF6590" evidence="2">
    <location>
        <begin position="145"/>
        <end position="295"/>
    </location>
</feature>
<dbReference type="Pfam" id="PF20233">
    <property type="entry name" value="DUF6590"/>
    <property type="match status" value="1"/>
</dbReference>
<evidence type="ECO:0000259" key="2">
    <source>
        <dbReference type="Pfam" id="PF20233"/>
    </source>
</evidence>
<protein>
    <recommendedName>
        <fullName evidence="2">DUF6590 domain-containing protein</fullName>
    </recommendedName>
</protein>
<evidence type="ECO:0000256" key="1">
    <source>
        <dbReference type="SAM" id="MobiDB-lite"/>
    </source>
</evidence>
<dbReference type="EMBL" id="ML992667">
    <property type="protein sequence ID" value="KAF2214933.1"/>
    <property type="molecule type" value="Genomic_DNA"/>
</dbReference>
<dbReference type="InterPro" id="IPR046497">
    <property type="entry name" value="DUF6590"/>
</dbReference>
<proteinExistence type="predicted"/>
<dbReference type="Proteomes" id="UP000799539">
    <property type="component" value="Unassembled WGS sequence"/>
</dbReference>
<name>A0A6A6FNF0_9PEZI</name>
<evidence type="ECO:0000313" key="4">
    <source>
        <dbReference type="Proteomes" id="UP000799539"/>
    </source>
</evidence>
<accession>A0A6A6FNF0</accession>
<organism evidence="3 4">
    <name type="scientific">Cercospora zeae-maydis SCOH1-5</name>
    <dbReference type="NCBI Taxonomy" id="717836"/>
    <lineage>
        <taxon>Eukaryota</taxon>
        <taxon>Fungi</taxon>
        <taxon>Dikarya</taxon>
        <taxon>Ascomycota</taxon>
        <taxon>Pezizomycotina</taxon>
        <taxon>Dothideomycetes</taxon>
        <taxon>Dothideomycetidae</taxon>
        <taxon>Mycosphaerellales</taxon>
        <taxon>Mycosphaerellaceae</taxon>
        <taxon>Cercospora</taxon>
    </lineage>
</organism>
<dbReference type="OrthoDB" id="3438983at2759"/>